<name>Q2IX17_RHOP2</name>
<reference evidence="1 2" key="1">
    <citation type="submission" date="2006-01" db="EMBL/GenBank/DDBJ databases">
        <title>Complete sequence of Rhodopseudomonas palustris HaA2.</title>
        <authorList>
            <consortium name="US DOE Joint Genome Institute"/>
            <person name="Copeland A."/>
            <person name="Lucas S."/>
            <person name="Lapidus A."/>
            <person name="Barry K."/>
            <person name="Detter J.C."/>
            <person name="Glavina T."/>
            <person name="Hammon N."/>
            <person name="Israni S."/>
            <person name="Pitluck S."/>
            <person name="Chain P."/>
            <person name="Malfatti S."/>
            <person name="Shin M."/>
            <person name="Vergez L."/>
            <person name="Schmutz J."/>
            <person name="Larimer F."/>
            <person name="Land M."/>
            <person name="Hauser L."/>
            <person name="Pelletier D.A."/>
            <person name="Kyrpides N."/>
            <person name="Anderson I."/>
            <person name="Oda Y."/>
            <person name="Harwood C.S."/>
            <person name="Richardson P."/>
        </authorList>
    </citation>
    <scope>NUCLEOTIDE SEQUENCE [LARGE SCALE GENOMIC DNA]</scope>
    <source>
        <strain evidence="1 2">HaA2</strain>
    </source>
</reference>
<dbReference type="KEGG" id="rpb:RPB_2539"/>
<dbReference type="OrthoDB" id="7982727at2"/>
<dbReference type="STRING" id="316058.RPB_2539"/>
<keyword evidence="2" id="KW-1185">Reference proteome</keyword>
<gene>
    <name evidence="1" type="ordered locus">RPB_2539</name>
</gene>
<dbReference type="HOGENOM" id="CLU_1155467_0_0_5"/>
<dbReference type="EMBL" id="CP000250">
    <property type="protein sequence ID" value="ABD07243.1"/>
    <property type="molecule type" value="Genomic_DNA"/>
</dbReference>
<dbReference type="Proteomes" id="UP000008809">
    <property type="component" value="Chromosome"/>
</dbReference>
<dbReference type="AlphaFoldDB" id="Q2IX17"/>
<proteinExistence type="predicted"/>
<evidence type="ECO:0000313" key="1">
    <source>
        <dbReference type="EMBL" id="ABD07243.1"/>
    </source>
</evidence>
<accession>Q2IX17</accession>
<dbReference type="eggNOG" id="ENOG5032TKU">
    <property type="taxonomic scope" value="Bacteria"/>
</dbReference>
<organism evidence="1 2">
    <name type="scientific">Rhodopseudomonas palustris (strain HaA2)</name>
    <dbReference type="NCBI Taxonomy" id="316058"/>
    <lineage>
        <taxon>Bacteria</taxon>
        <taxon>Pseudomonadati</taxon>
        <taxon>Pseudomonadota</taxon>
        <taxon>Alphaproteobacteria</taxon>
        <taxon>Hyphomicrobiales</taxon>
        <taxon>Nitrobacteraceae</taxon>
        <taxon>Rhodopseudomonas</taxon>
    </lineage>
</organism>
<protein>
    <submittedName>
        <fullName evidence="1">Uncharacterized protein</fullName>
    </submittedName>
</protein>
<sequence>MSGESPLQPYTLDQYLAPDPCIRDPLPSPTVIRLPRDTRASRKIALRSKGSARAGIVIDDHITYAESHLEFQAMLAYSAHPDVVEVREQPPSIEYVDDDGEVHDHTFDLAVTCADGRRVAVFAKPAAKVARRDSDRQVELLAAQTPREFADEIKLLTENDLTDVDRFNAAAIRRARQRPDPADDEAIQPIIDALRGPTTIGHLMQAAGIGSWSYDAIVRAVADRRLVLVEHTALDHDAVVERPSSSINR</sequence>
<evidence type="ECO:0000313" key="2">
    <source>
        <dbReference type="Proteomes" id="UP000008809"/>
    </source>
</evidence>